<feature type="transmembrane region" description="Helical" evidence="1">
    <location>
        <begin position="15"/>
        <end position="38"/>
    </location>
</feature>
<organism evidence="3 4">
    <name type="scientific">Mucuna pruriens</name>
    <name type="common">Velvet bean</name>
    <name type="synonym">Dolichos pruriens</name>
    <dbReference type="NCBI Taxonomy" id="157652"/>
    <lineage>
        <taxon>Eukaryota</taxon>
        <taxon>Viridiplantae</taxon>
        <taxon>Streptophyta</taxon>
        <taxon>Embryophyta</taxon>
        <taxon>Tracheophyta</taxon>
        <taxon>Spermatophyta</taxon>
        <taxon>Magnoliopsida</taxon>
        <taxon>eudicotyledons</taxon>
        <taxon>Gunneridae</taxon>
        <taxon>Pentapetalae</taxon>
        <taxon>rosids</taxon>
        <taxon>fabids</taxon>
        <taxon>Fabales</taxon>
        <taxon>Fabaceae</taxon>
        <taxon>Papilionoideae</taxon>
        <taxon>50 kb inversion clade</taxon>
        <taxon>NPAAA clade</taxon>
        <taxon>indigoferoid/millettioid clade</taxon>
        <taxon>Phaseoleae</taxon>
        <taxon>Mucuna</taxon>
    </lineage>
</organism>
<dbReference type="InterPro" id="IPR013103">
    <property type="entry name" value="RVT_2"/>
</dbReference>
<evidence type="ECO:0000259" key="2">
    <source>
        <dbReference type="Pfam" id="PF07727"/>
    </source>
</evidence>
<accession>A0A371E7P3</accession>
<sequence length="194" mass="21798">MDPLTSIKLDYFDTFVLIARISSIRILIALASIHNLVIHKMEVKIAFLNGDLEEEIYMTKLEGFDLKGTSEASVILGIRIIRKGNSILFTQGHHDEKLLRKFAFYDSQPVNTLYDANSHLIKNKGAPVAQSQYAQIIGSLLHLMNFSRPNVAYTVGCTCEIDEGIEYRGFPTVLEGYSDANWVFDSDETKCVTS</sequence>
<dbReference type="AlphaFoldDB" id="A0A371E7P3"/>
<proteinExistence type="predicted"/>
<name>A0A371E7P3_MUCPR</name>
<evidence type="ECO:0000313" key="3">
    <source>
        <dbReference type="EMBL" id="RDX62023.1"/>
    </source>
</evidence>
<reference evidence="3" key="1">
    <citation type="submission" date="2018-05" db="EMBL/GenBank/DDBJ databases">
        <title>Draft genome of Mucuna pruriens seed.</title>
        <authorList>
            <person name="Nnadi N.E."/>
            <person name="Vos R."/>
            <person name="Hasami M.H."/>
            <person name="Devisetty U.K."/>
            <person name="Aguiy J.C."/>
        </authorList>
    </citation>
    <scope>NUCLEOTIDE SEQUENCE [LARGE SCALE GENOMIC DNA]</scope>
    <source>
        <strain evidence="3">JCA_2017</strain>
    </source>
</reference>
<keyword evidence="1" id="KW-0812">Transmembrane</keyword>
<dbReference type="OrthoDB" id="1645289at2759"/>
<keyword evidence="1" id="KW-1133">Transmembrane helix</keyword>
<comment type="caution">
    <text evidence="3">The sequence shown here is derived from an EMBL/GenBank/DDBJ whole genome shotgun (WGS) entry which is preliminary data.</text>
</comment>
<feature type="non-terminal residue" evidence="3">
    <location>
        <position position="1"/>
    </location>
</feature>
<dbReference type="Proteomes" id="UP000257109">
    <property type="component" value="Unassembled WGS sequence"/>
</dbReference>
<dbReference type="Pfam" id="PF07727">
    <property type="entry name" value="RVT_2"/>
    <property type="match status" value="1"/>
</dbReference>
<gene>
    <name evidence="3" type="ORF">CR513_59688</name>
</gene>
<feature type="domain" description="Reverse transcriptase Ty1/copia-type" evidence="2">
    <location>
        <begin position="9"/>
        <end position="70"/>
    </location>
</feature>
<dbReference type="STRING" id="157652.A0A371E7P3"/>
<evidence type="ECO:0000313" key="4">
    <source>
        <dbReference type="Proteomes" id="UP000257109"/>
    </source>
</evidence>
<dbReference type="EMBL" id="QJKJ01015747">
    <property type="protein sequence ID" value="RDX62023.1"/>
    <property type="molecule type" value="Genomic_DNA"/>
</dbReference>
<evidence type="ECO:0000256" key="1">
    <source>
        <dbReference type="SAM" id="Phobius"/>
    </source>
</evidence>
<protein>
    <recommendedName>
        <fullName evidence="2">Reverse transcriptase Ty1/copia-type domain-containing protein</fullName>
    </recommendedName>
</protein>
<keyword evidence="4" id="KW-1185">Reference proteome</keyword>
<keyword evidence="1" id="KW-0472">Membrane</keyword>